<feature type="active site" evidence="3">
    <location>
        <position position="234"/>
    </location>
</feature>
<name>A0A5C3NHI9_9AGAM</name>
<dbReference type="EMBL" id="ML213504">
    <property type="protein sequence ID" value="TFK55538.1"/>
    <property type="molecule type" value="Genomic_DNA"/>
</dbReference>
<gene>
    <name evidence="6" type="ORF">OE88DRAFT_1765494</name>
</gene>
<evidence type="ECO:0000313" key="6">
    <source>
        <dbReference type="EMBL" id="TFK55538.1"/>
    </source>
</evidence>
<dbReference type="InterPro" id="IPR016162">
    <property type="entry name" value="Ald_DH_N"/>
</dbReference>
<reference evidence="6 7" key="1">
    <citation type="journal article" date="2019" name="Nat. Ecol. Evol.">
        <title>Megaphylogeny resolves global patterns of mushroom evolution.</title>
        <authorList>
            <person name="Varga T."/>
            <person name="Krizsan K."/>
            <person name="Foldi C."/>
            <person name="Dima B."/>
            <person name="Sanchez-Garcia M."/>
            <person name="Sanchez-Ramirez S."/>
            <person name="Szollosi G.J."/>
            <person name="Szarkandi J.G."/>
            <person name="Papp V."/>
            <person name="Albert L."/>
            <person name="Andreopoulos W."/>
            <person name="Angelini C."/>
            <person name="Antonin V."/>
            <person name="Barry K.W."/>
            <person name="Bougher N.L."/>
            <person name="Buchanan P."/>
            <person name="Buyck B."/>
            <person name="Bense V."/>
            <person name="Catcheside P."/>
            <person name="Chovatia M."/>
            <person name="Cooper J."/>
            <person name="Damon W."/>
            <person name="Desjardin D."/>
            <person name="Finy P."/>
            <person name="Geml J."/>
            <person name="Haridas S."/>
            <person name="Hughes K."/>
            <person name="Justo A."/>
            <person name="Karasinski D."/>
            <person name="Kautmanova I."/>
            <person name="Kiss B."/>
            <person name="Kocsube S."/>
            <person name="Kotiranta H."/>
            <person name="LaButti K.M."/>
            <person name="Lechner B.E."/>
            <person name="Liimatainen K."/>
            <person name="Lipzen A."/>
            <person name="Lukacs Z."/>
            <person name="Mihaltcheva S."/>
            <person name="Morgado L.N."/>
            <person name="Niskanen T."/>
            <person name="Noordeloos M.E."/>
            <person name="Ohm R.A."/>
            <person name="Ortiz-Santana B."/>
            <person name="Ovrebo C."/>
            <person name="Racz N."/>
            <person name="Riley R."/>
            <person name="Savchenko A."/>
            <person name="Shiryaev A."/>
            <person name="Soop K."/>
            <person name="Spirin V."/>
            <person name="Szebenyi C."/>
            <person name="Tomsovsky M."/>
            <person name="Tulloss R.E."/>
            <person name="Uehling J."/>
            <person name="Grigoriev I.V."/>
            <person name="Vagvolgyi C."/>
            <person name="Papp T."/>
            <person name="Martin F.M."/>
            <person name="Miettinen O."/>
            <person name="Hibbett D.S."/>
            <person name="Nagy L.G."/>
        </authorList>
    </citation>
    <scope>NUCLEOTIDE SEQUENCE [LARGE SCALE GENOMIC DNA]</scope>
    <source>
        <strain evidence="6 7">OMC1185</strain>
    </source>
</reference>
<dbReference type="FunFam" id="3.40.309.10:FF:000012">
    <property type="entry name" value="Betaine aldehyde dehydrogenase"/>
    <property type="match status" value="1"/>
</dbReference>
<sequence>MEPFRIPVVNPATGEDLCTVVSASPTDVKATIQYAHIVYQAGVWSHASAHHRSTVLSRLAQALQARVPEFAELETLQTGRAIREMRAQLGRLPEWLEYYAALLRTHQAYVPPTQGPLLNYVQRVPLGVVALITPFNHPLLIAIKKIAPALAAGNSVIVKPSELAPISVLEFAEMAKEAGVPDGVLSVLPGYGVTTGKDIVSDTLVRKVDITARTATGRALGSIVGANLATFTAELGGKAPIVVFNDADLESAVNGAAFACFVASGQTCVSGTRLLIQDGIREAFIDLFIKKVESITRRMGNPMNPESTMGSIISPRHLSRIETIVSNRASGTLLTGGHRLTSTSPLDNFDFSRGSFYAPTVILDPALDSELWQEEVFGPVVVVKSFGTEEEGVKLANACKYGLGAGVWTRDLSRAHRVARAVEAGLVWVNTHHRNDPSSPWGGMKESGIGRENGIEALEAYSQSKSTIVNIASPEDTRRTDDWFSEGTAAKRYG</sequence>
<dbReference type="Gene3D" id="3.40.309.10">
    <property type="entry name" value="Aldehyde Dehydrogenase, Chain A, domain 2"/>
    <property type="match status" value="1"/>
</dbReference>
<dbReference type="Pfam" id="PF00171">
    <property type="entry name" value="Aldedh"/>
    <property type="match status" value="1"/>
</dbReference>
<dbReference type="InterPro" id="IPR016161">
    <property type="entry name" value="Ald_DH/histidinol_DH"/>
</dbReference>
<accession>A0A5C3NHI9</accession>
<evidence type="ECO:0000313" key="7">
    <source>
        <dbReference type="Proteomes" id="UP000305948"/>
    </source>
</evidence>
<evidence type="ECO:0000256" key="2">
    <source>
        <dbReference type="ARBA" id="ARBA00023002"/>
    </source>
</evidence>
<dbReference type="Gene3D" id="3.40.605.10">
    <property type="entry name" value="Aldehyde Dehydrogenase, Chain A, domain 1"/>
    <property type="match status" value="1"/>
</dbReference>
<dbReference type="PANTHER" id="PTHR11699">
    <property type="entry name" value="ALDEHYDE DEHYDROGENASE-RELATED"/>
    <property type="match status" value="1"/>
</dbReference>
<dbReference type="InterPro" id="IPR016163">
    <property type="entry name" value="Ald_DH_C"/>
</dbReference>
<dbReference type="Proteomes" id="UP000305948">
    <property type="component" value="Unassembled WGS sequence"/>
</dbReference>
<dbReference type="FunFam" id="3.40.605.10:FF:000007">
    <property type="entry name" value="NAD/NADP-dependent betaine aldehyde dehydrogenase"/>
    <property type="match status" value="1"/>
</dbReference>
<organism evidence="6 7">
    <name type="scientific">Heliocybe sulcata</name>
    <dbReference type="NCBI Taxonomy" id="5364"/>
    <lineage>
        <taxon>Eukaryota</taxon>
        <taxon>Fungi</taxon>
        <taxon>Dikarya</taxon>
        <taxon>Basidiomycota</taxon>
        <taxon>Agaricomycotina</taxon>
        <taxon>Agaricomycetes</taxon>
        <taxon>Gloeophyllales</taxon>
        <taxon>Gloeophyllaceae</taxon>
        <taxon>Heliocybe</taxon>
    </lineage>
</organism>
<comment type="similarity">
    <text evidence="1 4">Belongs to the aldehyde dehydrogenase family.</text>
</comment>
<dbReference type="SUPFAM" id="SSF53720">
    <property type="entry name" value="ALDH-like"/>
    <property type="match status" value="1"/>
</dbReference>
<evidence type="ECO:0000256" key="4">
    <source>
        <dbReference type="RuleBase" id="RU003345"/>
    </source>
</evidence>
<feature type="domain" description="Aldehyde dehydrogenase" evidence="5">
    <location>
        <begin position="5"/>
        <end position="466"/>
    </location>
</feature>
<keyword evidence="7" id="KW-1185">Reference proteome</keyword>
<evidence type="ECO:0000259" key="5">
    <source>
        <dbReference type="Pfam" id="PF00171"/>
    </source>
</evidence>
<dbReference type="PROSITE" id="PS00687">
    <property type="entry name" value="ALDEHYDE_DEHYDR_GLU"/>
    <property type="match status" value="1"/>
</dbReference>
<keyword evidence="2 4" id="KW-0560">Oxidoreductase</keyword>
<protein>
    <submittedName>
        <fullName evidence="6">Aldehyde dehydrogenase</fullName>
    </submittedName>
</protein>
<dbReference type="STRING" id="5364.A0A5C3NHI9"/>
<dbReference type="InterPro" id="IPR029510">
    <property type="entry name" value="Ald_DH_CS_GLU"/>
</dbReference>
<proteinExistence type="inferred from homology"/>
<dbReference type="AlphaFoldDB" id="A0A5C3NHI9"/>
<dbReference type="CDD" id="cd07114">
    <property type="entry name" value="ALDH_DhaS"/>
    <property type="match status" value="1"/>
</dbReference>
<evidence type="ECO:0000256" key="1">
    <source>
        <dbReference type="ARBA" id="ARBA00009986"/>
    </source>
</evidence>
<evidence type="ECO:0000256" key="3">
    <source>
        <dbReference type="PROSITE-ProRule" id="PRU10007"/>
    </source>
</evidence>
<dbReference type="InterPro" id="IPR015590">
    <property type="entry name" value="Aldehyde_DH_dom"/>
</dbReference>
<dbReference type="GO" id="GO:0016620">
    <property type="term" value="F:oxidoreductase activity, acting on the aldehyde or oxo group of donors, NAD or NADP as acceptor"/>
    <property type="evidence" value="ECO:0007669"/>
    <property type="project" value="InterPro"/>
</dbReference>
<dbReference type="OrthoDB" id="310895at2759"/>